<dbReference type="AlphaFoldDB" id="A0A8T2NTS3"/>
<protein>
    <submittedName>
        <fullName evidence="1">Uncharacterized protein</fullName>
    </submittedName>
</protein>
<proteinExistence type="predicted"/>
<comment type="caution">
    <text evidence="1">The sequence shown here is derived from an EMBL/GenBank/DDBJ whole genome shotgun (WGS) entry which is preliminary data.</text>
</comment>
<reference evidence="1" key="1">
    <citation type="thesis" date="2021" institute="BYU ScholarsArchive" country="Provo, UT, USA">
        <title>Applications of and Algorithms for Genome Assembly and Genomic Analyses with an Emphasis on Marine Teleosts.</title>
        <authorList>
            <person name="Pickett B.D."/>
        </authorList>
    </citation>
    <scope>NUCLEOTIDE SEQUENCE</scope>
    <source>
        <strain evidence="1">HI-2016</strain>
    </source>
</reference>
<dbReference type="Proteomes" id="UP000824540">
    <property type="component" value="Unassembled WGS sequence"/>
</dbReference>
<evidence type="ECO:0000313" key="2">
    <source>
        <dbReference type="Proteomes" id="UP000824540"/>
    </source>
</evidence>
<name>A0A8T2NTS3_9TELE</name>
<dbReference type="EMBL" id="JAFBMS010000023">
    <property type="protein sequence ID" value="KAG9343554.1"/>
    <property type="molecule type" value="Genomic_DNA"/>
</dbReference>
<keyword evidence="2" id="KW-1185">Reference proteome</keyword>
<sequence>MGPFVIWSKKKLPGGLPFAHSACFATQHHPSKLQFLLYAPSSLLKDRNPARELSVYVKDSRITNAQPVLRADAAPATRRPLVDVGLDGRQQGGVLGGGGDIQVEVSVTCGEGSGKRPDLNFCIFCRNCPVGNQRRFHHCFEEVVKLLFVVGSIGPRGFYDDVERALCKASRYSFV</sequence>
<evidence type="ECO:0000313" key="1">
    <source>
        <dbReference type="EMBL" id="KAG9343554.1"/>
    </source>
</evidence>
<gene>
    <name evidence="1" type="ORF">JZ751_013720</name>
</gene>
<organism evidence="1 2">
    <name type="scientific">Albula glossodonta</name>
    <name type="common">roundjaw bonefish</name>
    <dbReference type="NCBI Taxonomy" id="121402"/>
    <lineage>
        <taxon>Eukaryota</taxon>
        <taxon>Metazoa</taxon>
        <taxon>Chordata</taxon>
        <taxon>Craniata</taxon>
        <taxon>Vertebrata</taxon>
        <taxon>Euteleostomi</taxon>
        <taxon>Actinopterygii</taxon>
        <taxon>Neopterygii</taxon>
        <taxon>Teleostei</taxon>
        <taxon>Albuliformes</taxon>
        <taxon>Albulidae</taxon>
        <taxon>Albula</taxon>
    </lineage>
</organism>
<accession>A0A8T2NTS3</accession>